<keyword evidence="2" id="KW-0472">Membrane</keyword>
<dbReference type="AlphaFoldDB" id="A0A9P9IGY0"/>
<feature type="region of interest" description="Disordered" evidence="1">
    <location>
        <begin position="1"/>
        <end position="28"/>
    </location>
</feature>
<protein>
    <submittedName>
        <fullName evidence="3">Uncharacterized protein</fullName>
    </submittedName>
</protein>
<keyword evidence="2" id="KW-1133">Transmembrane helix</keyword>
<sequence length="164" mass="17943">MSRGRGRGRTNKKEKQKGTLKKADTTPPIVSVREQPKAPELPTWQQWVLNRIHTWLPQYTLSVAQGILQQDWHNLIILLASAIIFVSGCWVAIEGILKIFAPVLAEEQCSIVLVTIPGPIITVSLIGGIPTDPPRGTYYFSVIDGTTHWLGGVAPPSRTGSSPV</sequence>
<reference evidence="3" key="1">
    <citation type="journal article" date="2021" name="Nat. Commun.">
        <title>Genetic determinants of endophytism in the Arabidopsis root mycobiome.</title>
        <authorList>
            <person name="Mesny F."/>
            <person name="Miyauchi S."/>
            <person name="Thiergart T."/>
            <person name="Pickel B."/>
            <person name="Atanasova L."/>
            <person name="Karlsson M."/>
            <person name="Huettel B."/>
            <person name="Barry K.W."/>
            <person name="Haridas S."/>
            <person name="Chen C."/>
            <person name="Bauer D."/>
            <person name="Andreopoulos W."/>
            <person name="Pangilinan J."/>
            <person name="LaButti K."/>
            <person name="Riley R."/>
            <person name="Lipzen A."/>
            <person name="Clum A."/>
            <person name="Drula E."/>
            <person name="Henrissat B."/>
            <person name="Kohler A."/>
            <person name="Grigoriev I.V."/>
            <person name="Martin F.M."/>
            <person name="Hacquard S."/>
        </authorList>
    </citation>
    <scope>NUCLEOTIDE SEQUENCE</scope>
    <source>
        <strain evidence="3">MPI-CAGE-CH-0243</strain>
    </source>
</reference>
<proteinExistence type="predicted"/>
<evidence type="ECO:0000256" key="2">
    <source>
        <dbReference type="SAM" id="Phobius"/>
    </source>
</evidence>
<accession>A0A9P9IGY0</accession>
<evidence type="ECO:0000313" key="3">
    <source>
        <dbReference type="EMBL" id="KAH7118955.1"/>
    </source>
</evidence>
<organism evidence="3 4">
    <name type="scientific">Dendryphion nanum</name>
    <dbReference type="NCBI Taxonomy" id="256645"/>
    <lineage>
        <taxon>Eukaryota</taxon>
        <taxon>Fungi</taxon>
        <taxon>Dikarya</taxon>
        <taxon>Ascomycota</taxon>
        <taxon>Pezizomycotina</taxon>
        <taxon>Dothideomycetes</taxon>
        <taxon>Pleosporomycetidae</taxon>
        <taxon>Pleosporales</taxon>
        <taxon>Torulaceae</taxon>
        <taxon>Dendryphion</taxon>
    </lineage>
</organism>
<keyword evidence="4" id="KW-1185">Reference proteome</keyword>
<dbReference type="OrthoDB" id="3799310at2759"/>
<feature type="compositionally biased region" description="Basic and acidic residues" evidence="1">
    <location>
        <begin position="11"/>
        <end position="24"/>
    </location>
</feature>
<keyword evidence="2" id="KW-0812">Transmembrane</keyword>
<comment type="caution">
    <text evidence="3">The sequence shown here is derived from an EMBL/GenBank/DDBJ whole genome shotgun (WGS) entry which is preliminary data.</text>
</comment>
<gene>
    <name evidence="3" type="ORF">B0J11DRAFT_509052</name>
</gene>
<evidence type="ECO:0000313" key="4">
    <source>
        <dbReference type="Proteomes" id="UP000700596"/>
    </source>
</evidence>
<feature type="compositionally biased region" description="Basic residues" evidence="1">
    <location>
        <begin position="1"/>
        <end position="10"/>
    </location>
</feature>
<name>A0A9P9IGY0_9PLEO</name>
<dbReference type="EMBL" id="JAGMWT010000012">
    <property type="protein sequence ID" value="KAH7118955.1"/>
    <property type="molecule type" value="Genomic_DNA"/>
</dbReference>
<dbReference type="Proteomes" id="UP000700596">
    <property type="component" value="Unassembled WGS sequence"/>
</dbReference>
<evidence type="ECO:0000256" key="1">
    <source>
        <dbReference type="SAM" id="MobiDB-lite"/>
    </source>
</evidence>
<feature type="transmembrane region" description="Helical" evidence="2">
    <location>
        <begin position="75"/>
        <end position="93"/>
    </location>
</feature>